<dbReference type="Gene3D" id="1.10.10.1940">
    <property type="match status" value="1"/>
</dbReference>
<reference evidence="6" key="1">
    <citation type="submission" date="2017-02" db="UniProtKB">
        <authorList>
            <consortium name="WormBaseParasite"/>
        </authorList>
    </citation>
    <scope>IDENTIFICATION</scope>
</reference>
<evidence type="ECO:0000313" key="4">
    <source>
        <dbReference type="Proteomes" id="UP000038040"/>
    </source>
</evidence>
<sequence length="90" mass="10396">RKLVAYAINQDTAVTTPSRCLDNRTNCFQYAPFCTNPKYREVLSRYCPRTCNLCKQCASDNNCRQKQITFLNSSVFIDCTAVLQYVGYKF</sequence>
<comment type="caution">
    <text evidence="1">Lacks conserved residue(s) required for the propagation of feature annotation.</text>
</comment>
<evidence type="ECO:0000259" key="2">
    <source>
        <dbReference type="PROSITE" id="PS51670"/>
    </source>
</evidence>
<dbReference type="AlphaFoldDB" id="A0A0N4U1K8"/>
<feature type="domain" description="ShKT" evidence="2">
    <location>
        <begin position="20"/>
        <end position="54"/>
    </location>
</feature>
<feature type="disulfide bond" evidence="1">
    <location>
        <begin position="20"/>
        <end position="54"/>
    </location>
</feature>
<evidence type="ECO:0000313" key="6">
    <source>
        <dbReference type="WBParaSite" id="DME_0000049601-mRNA-1"/>
    </source>
</evidence>
<evidence type="ECO:0000313" key="3">
    <source>
        <dbReference type="EMBL" id="VDN54883.1"/>
    </source>
</evidence>
<protein>
    <submittedName>
        <fullName evidence="6">ShKT domain-containing protein</fullName>
    </submittedName>
</protein>
<keyword evidence="5" id="KW-1185">Reference proteome</keyword>
<organism evidence="4 6">
    <name type="scientific">Dracunculus medinensis</name>
    <name type="common">Guinea worm</name>
    <dbReference type="NCBI Taxonomy" id="318479"/>
    <lineage>
        <taxon>Eukaryota</taxon>
        <taxon>Metazoa</taxon>
        <taxon>Ecdysozoa</taxon>
        <taxon>Nematoda</taxon>
        <taxon>Chromadorea</taxon>
        <taxon>Rhabditida</taxon>
        <taxon>Spirurina</taxon>
        <taxon>Dracunculoidea</taxon>
        <taxon>Dracunculidae</taxon>
        <taxon>Dracunculus</taxon>
    </lineage>
</organism>
<keyword evidence="1" id="KW-1015">Disulfide bond</keyword>
<dbReference type="WBParaSite" id="DME_0000049601-mRNA-1">
    <property type="protein sequence ID" value="DME_0000049601-mRNA-1"/>
    <property type="gene ID" value="DME_0000049601"/>
</dbReference>
<gene>
    <name evidence="3" type="ORF">DME_LOCUS4856</name>
</gene>
<dbReference type="Pfam" id="PF01549">
    <property type="entry name" value="ShK"/>
    <property type="match status" value="1"/>
</dbReference>
<dbReference type="SMART" id="SM00254">
    <property type="entry name" value="ShKT"/>
    <property type="match status" value="1"/>
</dbReference>
<dbReference type="Proteomes" id="UP000038040">
    <property type="component" value="Unplaced"/>
</dbReference>
<reference evidence="3 5" key="2">
    <citation type="submission" date="2018-11" db="EMBL/GenBank/DDBJ databases">
        <authorList>
            <consortium name="Pathogen Informatics"/>
        </authorList>
    </citation>
    <scope>NUCLEOTIDE SEQUENCE [LARGE SCALE GENOMIC DNA]</scope>
</reference>
<proteinExistence type="predicted"/>
<dbReference type="Proteomes" id="UP000274756">
    <property type="component" value="Unassembled WGS sequence"/>
</dbReference>
<evidence type="ECO:0000313" key="5">
    <source>
        <dbReference type="Proteomes" id="UP000274756"/>
    </source>
</evidence>
<dbReference type="OrthoDB" id="10616752at2759"/>
<name>A0A0N4U1K8_DRAME</name>
<dbReference type="InterPro" id="IPR003582">
    <property type="entry name" value="ShKT_dom"/>
</dbReference>
<dbReference type="EMBL" id="UYYG01001151">
    <property type="protein sequence ID" value="VDN54883.1"/>
    <property type="molecule type" value="Genomic_DNA"/>
</dbReference>
<dbReference type="PROSITE" id="PS51670">
    <property type="entry name" value="SHKT"/>
    <property type="match status" value="1"/>
</dbReference>
<evidence type="ECO:0000256" key="1">
    <source>
        <dbReference type="PROSITE-ProRule" id="PRU01005"/>
    </source>
</evidence>
<accession>A0A0N4U1K8</accession>